<proteinExistence type="inferred from homology"/>
<dbReference type="PIRSF" id="PIRSF002674">
    <property type="entry name" value="VSP"/>
    <property type="match status" value="1"/>
</dbReference>
<feature type="signal peptide" evidence="6">
    <location>
        <begin position="1"/>
        <end position="19"/>
    </location>
</feature>
<comment type="similarity">
    <text evidence="5">Belongs to the APS1/VSP family.</text>
</comment>
<dbReference type="InterPro" id="IPR010028">
    <property type="entry name" value="Acid_phosphatase_pln"/>
</dbReference>
<dbReference type="InterPro" id="IPR036412">
    <property type="entry name" value="HAD-like_sf"/>
</dbReference>
<comment type="function">
    <text evidence="1">May function as somatic storage protein during early seedling development.</text>
</comment>
<dbReference type="OrthoDB" id="59415at2759"/>
<keyword evidence="2 6" id="KW-0732">Signal</keyword>
<evidence type="ECO:0000256" key="5">
    <source>
        <dbReference type="PIRNR" id="PIRNR002674"/>
    </source>
</evidence>
<name>A0A6I9QZ13_ELAGV</name>
<evidence type="ECO:0000256" key="1">
    <source>
        <dbReference type="ARBA" id="ARBA00002410"/>
    </source>
</evidence>
<dbReference type="GO" id="GO:0003993">
    <property type="term" value="F:acid phosphatase activity"/>
    <property type="evidence" value="ECO:0007669"/>
    <property type="project" value="InterPro"/>
</dbReference>
<dbReference type="InterPro" id="IPR005519">
    <property type="entry name" value="Acid_phosphat_B-like"/>
</dbReference>
<evidence type="ECO:0000256" key="3">
    <source>
        <dbReference type="ARBA" id="ARBA00022761"/>
    </source>
</evidence>
<dbReference type="RefSeq" id="XP_010915365.1">
    <property type="nucleotide sequence ID" value="XM_010917063.3"/>
</dbReference>
<dbReference type="SUPFAM" id="SSF56784">
    <property type="entry name" value="HAD-like"/>
    <property type="match status" value="1"/>
</dbReference>
<feature type="chain" id="PRO_5027060530" evidence="6">
    <location>
        <begin position="20"/>
        <end position="262"/>
    </location>
</feature>
<gene>
    <name evidence="8" type="primary">LOC105040509</name>
</gene>
<dbReference type="CDD" id="cd07535">
    <property type="entry name" value="HAD_VSP"/>
    <property type="match status" value="1"/>
</dbReference>
<evidence type="ECO:0000256" key="6">
    <source>
        <dbReference type="SAM" id="SignalP"/>
    </source>
</evidence>
<evidence type="ECO:0000313" key="7">
    <source>
        <dbReference type="Proteomes" id="UP000504607"/>
    </source>
</evidence>
<protein>
    <submittedName>
        <fullName evidence="8">Acid phosphatase 1</fullName>
    </submittedName>
</protein>
<dbReference type="InParanoid" id="A0A6I9QZ13"/>
<dbReference type="PANTHER" id="PTHR31284">
    <property type="entry name" value="ACID PHOSPHATASE-LIKE PROTEIN"/>
    <property type="match status" value="1"/>
</dbReference>
<dbReference type="FunCoup" id="A0A6I9QZ13">
    <property type="interactions" value="1"/>
</dbReference>
<dbReference type="AlphaFoldDB" id="A0A6I9QZ13"/>
<dbReference type="Gene3D" id="3.40.50.1000">
    <property type="entry name" value="HAD superfamily/HAD-like"/>
    <property type="match status" value="1"/>
</dbReference>
<organism evidence="7 8">
    <name type="scientific">Elaeis guineensis var. tenera</name>
    <name type="common">Oil palm</name>
    <dbReference type="NCBI Taxonomy" id="51953"/>
    <lineage>
        <taxon>Eukaryota</taxon>
        <taxon>Viridiplantae</taxon>
        <taxon>Streptophyta</taxon>
        <taxon>Embryophyta</taxon>
        <taxon>Tracheophyta</taxon>
        <taxon>Spermatophyta</taxon>
        <taxon>Magnoliopsida</taxon>
        <taxon>Liliopsida</taxon>
        <taxon>Arecaceae</taxon>
        <taxon>Arecoideae</taxon>
        <taxon>Cocoseae</taxon>
        <taxon>Elaeidinae</taxon>
        <taxon>Elaeis</taxon>
    </lineage>
</organism>
<reference evidence="8" key="1">
    <citation type="submission" date="2025-08" db="UniProtKB">
        <authorList>
            <consortium name="RefSeq"/>
        </authorList>
    </citation>
    <scope>IDENTIFICATION</scope>
</reference>
<dbReference type="PANTHER" id="PTHR31284:SF19">
    <property type="entry name" value="VEGETATIVE STORAGE PROTEIN 1-RELATED"/>
    <property type="match status" value="1"/>
</dbReference>
<dbReference type="Pfam" id="PF03767">
    <property type="entry name" value="Acid_phosphat_B"/>
    <property type="match status" value="1"/>
</dbReference>
<evidence type="ECO:0000256" key="2">
    <source>
        <dbReference type="ARBA" id="ARBA00022729"/>
    </source>
</evidence>
<dbReference type="InterPro" id="IPR023214">
    <property type="entry name" value="HAD_sf"/>
</dbReference>
<dbReference type="NCBIfam" id="TIGR01675">
    <property type="entry name" value="plant-AP"/>
    <property type="match status" value="1"/>
</dbReference>
<accession>A0A6I9QZ13</accession>
<dbReference type="GO" id="GO:0045735">
    <property type="term" value="F:nutrient reservoir activity"/>
    <property type="evidence" value="ECO:0007669"/>
    <property type="project" value="UniProtKB-KW"/>
</dbReference>
<evidence type="ECO:0000256" key="4">
    <source>
        <dbReference type="ARBA" id="ARBA00023180"/>
    </source>
</evidence>
<keyword evidence="7" id="KW-1185">Reference proteome</keyword>
<sequence length="262" mass="28921">MKLAVAVVLLAALVASSHASSRVEGPPFPLPIHFLRPLSGSGGHPLIGVSCVSWRVGVEANNVRDWKTIPSTCEGYVGHYMLGDLYRQDSALVTAEAANYAEGLNLQGDGKDVWVFDIDETTLSNLPYYAHHGFGVELYNATSFNAWVMKGEAPALPESLGLYKKLLSLGIKIVFLTGRTEDQRNITAHNLRMVGYHTWEKLLLKALNVRGSSVAYKSGMRQKLIDEGYRIVGNMGDQWSDILGQPKGDRTFKFPDPMYYIS</sequence>
<dbReference type="Proteomes" id="UP000504607">
    <property type="component" value="Chromosome 3"/>
</dbReference>
<evidence type="ECO:0000313" key="8">
    <source>
        <dbReference type="RefSeq" id="XP_010915365.1"/>
    </source>
</evidence>
<keyword evidence="4" id="KW-0325">Glycoprotein</keyword>
<dbReference type="InterPro" id="IPR014403">
    <property type="entry name" value="APS1/VSP"/>
</dbReference>
<keyword evidence="3" id="KW-0758">Storage protein</keyword>